<reference evidence="4 5" key="1">
    <citation type="submission" date="2020-08" db="EMBL/GenBank/DDBJ databases">
        <title>The Agave Microbiome: Exploring the role of microbial communities in plant adaptations to desert environments.</title>
        <authorList>
            <person name="Partida-Martinez L.P."/>
        </authorList>
    </citation>
    <scope>NUCLEOTIDE SEQUENCE [LARGE SCALE GENOMIC DNA]</scope>
    <source>
        <strain evidence="4 5">RAS26</strain>
    </source>
</reference>
<dbReference type="GO" id="GO:0016301">
    <property type="term" value="F:kinase activity"/>
    <property type="evidence" value="ECO:0007669"/>
    <property type="project" value="UniProtKB-KW"/>
</dbReference>
<reference evidence="4 5" key="2">
    <citation type="submission" date="2020-08" db="EMBL/GenBank/DDBJ databases">
        <authorList>
            <person name="Partida-Martinez L."/>
            <person name="Huntemann M."/>
            <person name="Clum A."/>
            <person name="Wang J."/>
            <person name="Palaniappan K."/>
            <person name="Ritter S."/>
            <person name="Chen I.-M."/>
            <person name="Stamatis D."/>
            <person name="Reddy T."/>
            <person name="O'Malley R."/>
            <person name="Daum C."/>
            <person name="Shapiro N."/>
            <person name="Ivanova N."/>
            <person name="Kyrpides N."/>
            <person name="Woyke T."/>
        </authorList>
    </citation>
    <scope>NUCLEOTIDE SEQUENCE [LARGE SCALE GENOMIC DNA]</scope>
    <source>
        <strain evidence="4 5">RAS26</strain>
    </source>
</reference>
<comment type="caution">
    <text evidence="4">The sequence shown here is derived from an EMBL/GenBank/DDBJ whole genome shotgun (WGS) entry which is preliminary data.</text>
</comment>
<dbReference type="PANTHER" id="PTHR10584">
    <property type="entry name" value="SUGAR KINASE"/>
    <property type="match status" value="1"/>
</dbReference>
<dbReference type="InterPro" id="IPR011611">
    <property type="entry name" value="PfkB_dom"/>
</dbReference>
<accession>A0A7W4UH79</accession>
<evidence type="ECO:0000313" key="4">
    <source>
        <dbReference type="EMBL" id="MBB2924118.1"/>
    </source>
</evidence>
<gene>
    <name evidence="4" type="ORF">FHR80_003046</name>
</gene>
<dbReference type="Pfam" id="PF05014">
    <property type="entry name" value="Nuc_deoxyrib_tr"/>
    <property type="match status" value="1"/>
</dbReference>
<dbReference type="EMBL" id="JACHVX010000004">
    <property type="protein sequence ID" value="MBB2924118.1"/>
    <property type="molecule type" value="Genomic_DNA"/>
</dbReference>
<sequence length="400" mass="41943">MDATLAVVGGTYREQCEEPRVQRLCGSGLRATQILHGLGHQVRFVTCIDDHLRAEFDALTAALPEVHVEAIFRSGPIGFTYETPVHPTYRGGTATADPLTATADVVVAFGMVEKTDWTVEATWAVVDPQHAPLRDILGRVTAEHRAVVLNEHEIRTQANDDDLDAAAQYVLGLGVDVVVVKQGARGGLVVSSVGTGTFGACPTERVDPIGSGDAFTAGFAHAWATQKQAPEVAALFASQVAAAHSLTGVAGFSAAALTAVPDPIAYVPGPGPRVYLAGPFFNIAQRQLITLIRSALTQLGVEVFSPLHEIGRGGDEVAQQDLAGLRDSSSVLAVLDGADAGTLFEVGWATGAGIPVVGLAEQHRDHAWTMVRGTGSPVVPDLSTAVYRAAWAALSNARRP</sequence>
<name>A0A7W4UH79_9CELL</name>
<dbReference type="PROSITE" id="PS00584">
    <property type="entry name" value="PFKB_KINASES_2"/>
    <property type="match status" value="1"/>
</dbReference>
<dbReference type="InterPro" id="IPR007710">
    <property type="entry name" value="Nucleoside_deoxyribTrfase"/>
</dbReference>
<organism evidence="4 5">
    <name type="scientific">Cellulomonas cellasea</name>
    <dbReference type="NCBI Taxonomy" id="43670"/>
    <lineage>
        <taxon>Bacteria</taxon>
        <taxon>Bacillati</taxon>
        <taxon>Actinomycetota</taxon>
        <taxon>Actinomycetes</taxon>
        <taxon>Micrococcales</taxon>
        <taxon>Cellulomonadaceae</taxon>
        <taxon>Cellulomonas</taxon>
    </lineage>
</organism>
<dbReference type="SUPFAM" id="SSF52309">
    <property type="entry name" value="N-(deoxy)ribosyltransferase-like"/>
    <property type="match status" value="1"/>
</dbReference>
<dbReference type="Proteomes" id="UP000518206">
    <property type="component" value="Unassembled WGS sequence"/>
</dbReference>
<dbReference type="InterPro" id="IPR002173">
    <property type="entry name" value="Carboh/pur_kinase_PfkB_CS"/>
</dbReference>
<dbReference type="Gene3D" id="3.40.1190.20">
    <property type="match status" value="1"/>
</dbReference>
<evidence type="ECO:0000259" key="3">
    <source>
        <dbReference type="Pfam" id="PF00294"/>
    </source>
</evidence>
<evidence type="ECO:0000256" key="1">
    <source>
        <dbReference type="ARBA" id="ARBA00022679"/>
    </source>
</evidence>
<keyword evidence="1 4" id="KW-0808">Transferase</keyword>
<dbReference type="InterPro" id="IPR029056">
    <property type="entry name" value="Ribokinase-like"/>
</dbReference>
<keyword evidence="2" id="KW-0418">Kinase</keyword>
<dbReference type="PANTHER" id="PTHR10584:SF166">
    <property type="entry name" value="RIBOKINASE"/>
    <property type="match status" value="1"/>
</dbReference>
<proteinExistence type="predicted"/>
<dbReference type="SUPFAM" id="SSF53613">
    <property type="entry name" value="Ribokinase-like"/>
    <property type="match status" value="1"/>
</dbReference>
<dbReference type="Gene3D" id="3.40.50.450">
    <property type="match status" value="1"/>
</dbReference>
<dbReference type="AlphaFoldDB" id="A0A7W4UH79"/>
<dbReference type="RefSeq" id="WP_221196525.1">
    <property type="nucleotide sequence ID" value="NZ_JACHVX010000004.1"/>
</dbReference>
<evidence type="ECO:0000313" key="5">
    <source>
        <dbReference type="Proteomes" id="UP000518206"/>
    </source>
</evidence>
<evidence type="ECO:0000256" key="2">
    <source>
        <dbReference type="ARBA" id="ARBA00022777"/>
    </source>
</evidence>
<dbReference type="Pfam" id="PF00294">
    <property type="entry name" value="PfkB"/>
    <property type="match status" value="1"/>
</dbReference>
<feature type="domain" description="Carbohydrate kinase PfkB" evidence="3">
    <location>
        <begin position="145"/>
        <end position="243"/>
    </location>
</feature>
<protein>
    <submittedName>
        <fullName evidence="4">Nucleoside 2-deoxyribosyltransferase</fullName>
    </submittedName>
</protein>